<reference evidence="3" key="1">
    <citation type="submission" date="2014-09" db="EMBL/GenBank/DDBJ databases">
        <authorList>
            <person name="Magalhaes I.L.F."/>
            <person name="Oliveira U."/>
            <person name="Santos F.R."/>
            <person name="Vidigal T.H.D.A."/>
            <person name="Brescovit A.D."/>
            <person name="Santos A.J."/>
        </authorList>
    </citation>
    <scope>NUCLEOTIDE SEQUENCE</scope>
    <source>
        <tissue evidence="3">Shoot tissue taken approximately 20 cm above the soil surface</tissue>
    </source>
</reference>
<sequence>MLSRVAVIGLIFLAHGLDPAKGHASCLGSRGMGRTTHYLCTGPQRTKLLCTCGLTVRENRELTERKGLRAPLLPSAIAEPTELEPTAQQRARGTGKRGKRILRPLRTRLWCLLSSQMSNGGR</sequence>
<dbReference type="AlphaFoldDB" id="A0A0A9G3E8"/>
<evidence type="ECO:0000256" key="2">
    <source>
        <dbReference type="SAM" id="SignalP"/>
    </source>
</evidence>
<evidence type="ECO:0008006" key="4">
    <source>
        <dbReference type="Google" id="ProtNLM"/>
    </source>
</evidence>
<evidence type="ECO:0000256" key="1">
    <source>
        <dbReference type="SAM" id="MobiDB-lite"/>
    </source>
</evidence>
<keyword evidence="2" id="KW-0732">Signal</keyword>
<feature type="signal peptide" evidence="2">
    <location>
        <begin position="1"/>
        <end position="22"/>
    </location>
</feature>
<reference evidence="3" key="2">
    <citation type="journal article" date="2015" name="Data Brief">
        <title>Shoot transcriptome of the giant reed, Arundo donax.</title>
        <authorList>
            <person name="Barrero R.A."/>
            <person name="Guerrero F.D."/>
            <person name="Moolhuijzen P."/>
            <person name="Goolsby J.A."/>
            <person name="Tidwell J."/>
            <person name="Bellgard S.E."/>
            <person name="Bellgard M.I."/>
        </authorList>
    </citation>
    <scope>NUCLEOTIDE SEQUENCE</scope>
    <source>
        <tissue evidence="3">Shoot tissue taken approximately 20 cm above the soil surface</tissue>
    </source>
</reference>
<name>A0A0A9G3E8_ARUDO</name>
<dbReference type="EMBL" id="GBRH01182753">
    <property type="protein sequence ID" value="JAE15143.1"/>
    <property type="molecule type" value="Transcribed_RNA"/>
</dbReference>
<proteinExistence type="predicted"/>
<evidence type="ECO:0000313" key="3">
    <source>
        <dbReference type="EMBL" id="JAE15143.1"/>
    </source>
</evidence>
<feature type="region of interest" description="Disordered" evidence="1">
    <location>
        <begin position="77"/>
        <end position="98"/>
    </location>
</feature>
<organism evidence="3">
    <name type="scientific">Arundo donax</name>
    <name type="common">Giant reed</name>
    <name type="synonym">Donax arundinaceus</name>
    <dbReference type="NCBI Taxonomy" id="35708"/>
    <lineage>
        <taxon>Eukaryota</taxon>
        <taxon>Viridiplantae</taxon>
        <taxon>Streptophyta</taxon>
        <taxon>Embryophyta</taxon>
        <taxon>Tracheophyta</taxon>
        <taxon>Spermatophyta</taxon>
        <taxon>Magnoliopsida</taxon>
        <taxon>Liliopsida</taxon>
        <taxon>Poales</taxon>
        <taxon>Poaceae</taxon>
        <taxon>PACMAD clade</taxon>
        <taxon>Arundinoideae</taxon>
        <taxon>Arundineae</taxon>
        <taxon>Arundo</taxon>
    </lineage>
</organism>
<accession>A0A0A9G3E8</accession>
<feature type="chain" id="PRO_5002062415" description="Secreted protein" evidence="2">
    <location>
        <begin position="23"/>
        <end position="122"/>
    </location>
</feature>
<protein>
    <recommendedName>
        <fullName evidence="4">Secreted protein</fullName>
    </recommendedName>
</protein>